<proteinExistence type="predicted"/>
<protein>
    <submittedName>
        <fullName evidence="1">Uncharacterized protein</fullName>
    </submittedName>
</protein>
<sequence>MLPEHSKPGDTIVQCNDCGHLWPYSGSNELAVCPKCGLNTRVMANQRGMVLSSDERTCIEIDQYSQTVRRALSLGLKQGDRDYRKGIADAFPTKGGEYCGI</sequence>
<accession>A0A1H8EJP8</accession>
<organism evidence="1 2">
    <name type="scientific">Halorientalis persicus</name>
    <dbReference type="NCBI Taxonomy" id="1367881"/>
    <lineage>
        <taxon>Archaea</taxon>
        <taxon>Methanobacteriati</taxon>
        <taxon>Methanobacteriota</taxon>
        <taxon>Stenosarchaea group</taxon>
        <taxon>Halobacteria</taxon>
        <taxon>Halobacteriales</taxon>
        <taxon>Haloarculaceae</taxon>
        <taxon>Halorientalis</taxon>
    </lineage>
</organism>
<reference evidence="2" key="1">
    <citation type="submission" date="2016-10" db="EMBL/GenBank/DDBJ databases">
        <authorList>
            <person name="Varghese N."/>
            <person name="Submissions S."/>
        </authorList>
    </citation>
    <scope>NUCLEOTIDE SEQUENCE [LARGE SCALE GENOMIC DNA]</scope>
    <source>
        <strain evidence="2">IBRC-M 10043</strain>
    </source>
</reference>
<gene>
    <name evidence="1" type="ORF">SAMN05216388_100218</name>
</gene>
<dbReference type="Proteomes" id="UP000198775">
    <property type="component" value="Unassembled WGS sequence"/>
</dbReference>
<keyword evidence="2" id="KW-1185">Reference proteome</keyword>
<name>A0A1H8EJP8_9EURY</name>
<evidence type="ECO:0000313" key="2">
    <source>
        <dbReference type="Proteomes" id="UP000198775"/>
    </source>
</evidence>
<dbReference type="AlphaFoldDB" id="A0A1H8EJP8"/>
<evidence type="ECO:0000313" key="1">
    <source>
        <dbReference type="EMBL" id="SEN19087.1"/>
    </source>
</evidence>
<dbReference type="EMBL" id="FOCX01000002">
    <property type="protein sequence ID" value="SEN19087.1"/>
    <property type="molecule type" value="Genomic_DNA"/>
</dbReference>